<dbReference type="PROSITE" id="PS50043">
    <property type="entry name" value="HTH_LUXR_2"/>
    <property type="match status" value="1"/>
</dbReference>
<evidence type="ECO:0000256" key="2">
    <source>
        <dbReference type="ARBA" id="ARBA00022840"/>
    </source>
</evidence>
<organism evidence="4 5">
    <name type="scientific">Actinoallomurus bryophytorum</name>
    <dbReference type="NCBI Taxonomy" id="1490222"/>
    <lineage>
        <taxon>Bacteria</taxon>
        <taxon>Bacillati</taxon>
        <taxon>Actinomycetota</taxon>
        <taxon>Actinomycetes</taxon>
        <taxon>Streptosporangiales</taxon>
        <taxon>Thermomonosporaceae</taxon>
        <taxon>Actinoallomurus</taxon>
    </lineage>
</organism>
<dbReference type="GO" id="GO:0005737">
    <property type="term" value="C:cytoplasm"/>
    <property type="evidence" value="ECO:0007669"/>
    <property type="project" value="TreeGrafter"/>
</dbReference>
<evidence type="ECO:0000313" key="5">
    <source>
        <dbReference type="Proteomes" id="UP000316096"/>
    </source>
</evidence>
<dbReference type="PRINTS" id="PR00038">
    <property type="entry name" value="HTHLUXR"/>
</dbReference>
<dbReference type="InterPro" id="IPR036388">
    <property type="entry name" value="WH-like_DNA-bd_sf"/>
</dbReference>
<evidence type="ECO:0000256" key="1">
    <source>
        <dbReference type="ARBA" id="ARBA00022741"/>
    </source>
</evidence>
<gene>
    <name evidence="4" type="ORF">FB559_8824</name>
</gene>
<dbReference type="PANTHER" id="PTHR16305:SF35">
    <property type="entry name" value="TRANSCRIPTIONAL ACTIVATOR DOMAIN"/>
    <property type="match status" value="1"/>
</dbReference>
<keyword evidence="1" id="KW-0547">Nucleotide-binding</keyword>
<dbReference type="Proteomes" id="UP000316096">
    <property type="component" value="Unassembled WGS sequence"/>
</dbReference>
<dbReference type="Gene3D" id="1.25.40.10">
    <property type="entry name" value="Tetratricopeptide repeat domain"/>
    <property type="match status" value="1"/>
</dbReference>
<dbReference type="PANTHER" id="PTHR16305">
    <property type="entry name" value="TESTICULAR SOLUBLE ADENYLYL CYCLASE"/>
    <property type="match status" value="1"/>
</dbReference>
<dbReference type="SUPFAM" id="SSF52540">
    <property type="entry name" value="P-loop containing nucleoside triphosphate hydrolases"/>
    <property type="match status" value="1"/>
</dbReference>
<keyword evidence="5" id="KW-1185">Reference proteome</keyword>
<reference evidence="4 5" key="1">
    <citation type="submission" date="2019-06" db="EMBL/GenBank/DDBJ databases">
        <title>Sequencing the genomes of 1000 actinobacteria strains.</title>
        <authorList>
            <person name="Klenk H.-P."/>
        </authorList>
    </citation>
    <scope>NUCLEOTIDE SEQUENCE [LARGE SCALE GENOMIC DNA]</scope>
    <source>
        <strain evidence="4 5">DSM 102200</strain>
    </source>
</reference>
<dbReference type="InterPro" id="IPR011990">
    <property type="entry name" value="TPR-like_helical_dom_sf"/>
</dbReference>
<dbReference type="SMART" id="SM00421">
    <property type="entry name" value="HTH_LUXR"/>
    <property type="match status" value="1"/>
</dbReference>
<evidence type="ECO:0000259" key="3">
    <source>
        <dbReference type="PROSITE" id="PS50043"/>
    </source>
</evidence>
<dbReference type="Pfam" id="PF00196">
    <property type="entry name" value="GerE"/>
    <property type="match status" value="1"/>
</dbReference>
<dbReference type="Pfam" id="PF13191">
    <property type="entry name" value="AAA_16"/>
    <property type="match status" value="1"/>
</dbReference>
<accession>A0A543BTN9</accession>
<dbReference type="SUPFAM" id="SSF46894">
    <property type="entry name" value="C-terminal effector domain of the bipartite response regulators"/>
    <property type="match status" value="1"/>
</dbReference>
<dbReference type="InterPro" id="IPR027417">
    <property type="entry name" value="P-loop_NTPase"/>
</dbReference>
<dbReference type="GO" id="GO:0005524">
    <property type="term" value="F:ATP binding"/>
    <property type="evidence" value="ECO:0007669"/>
    <property type="project" value="UniProtKB-KW"/>
</dbReference>
<proteinExistence type="predicted"/>
<dbReference type="InterPro" id="IPR041664">
    <property type="entry name" value="AAA_16"/>
</dbReference>
<dbReference type="EMBL" id="VFOZ01000003">
    <property type="protein sequence ID" value="TQL88205.1"/>
    <property type="molecule type" value="Genomic_DNA"/>
</dbReference>
<dbReference type="Gene3D" id="1.10.10.10">
    <property type="entry name" value="Winged helix-like DNA-binding domain superfamily/Winged helix DNA-binding domain"/>
    <property type="match status" value="1"/>
</dbReference>
<feature type="domain" description="HTH luxR-type" evidence="3">
    <location>
        <begin position="848"/>
        <end position="910"/>
    </location>
</feature>
<protein>
    <submittedName>
        <fullName evidence="4">Regulatory LuxR family protein</fullName>
    </submittedName>
</protein>
<evidence type="ECO:0000313" key="4">
    <source>
        <dbReference type="EMBL" id="TQL88205.1"/>
    </source>
</evidence>
<dbReference type="AlphaFoldDB" id="A0A543BTN9"/>
<dbReference type="GO" id="GO:0004016">
    <property type="term" value="F:adenylate cyclase activity"/>
    <property type="evidence" value="ECO:0007669"/>
    <property type="project" value="TreeGrafter"/>
</dbReference>
<sequence>MLRGRDHQIAVLEELLTRARSGRGGALSFLAEPGMGKTALLECAVRRAGADFRTLGIRGIRQESSLELAGLHRLLGPLADRIECLPACQAEALTRVFDGNGAVDPYTLCTAVHALLTGTSHSGPVLCWLDDVHWLDRASLDAMTFTARRLGDRPVVMLFAAHNEHVTTPERDRLAGIPRLPLPPLDETASTEVLTDRCPIGVTEDLAAGLTELTGGNPLALVEMAAALTPGQLSGDEPPPETLPPESQLRAVYRRRFFRLSPDARRLALLAVADDRLDGRTLTRAALADRLDLRELEAVRAWGLVRVDGESITVPSPVIRSALYADAPLSERNTVHELLARVLDDDRQRARQVWHRAALACEANDGLAAELCEAAAEAGAAGRYTDSSRAWQRAATLTRDRGEQATMLLAAATDAWLAGRSRRSRFLVRQLTPAARQGRLRGRADLLRGEIELRDGRPATGARMLLDAAARLADHDRRSAVVALAYAGEASCLGGDLRRYLAIAERAAVLRRRHEAPDTELLFAHFEGMAATYQGHHHEAAEPLRRTVRLADATDDCASKVWASMAALILGDDRRTHELAGEAVRLGTGPDAAVKPWALAYLAMADLWLGRYPSATAHSLEGLRLARAAGQENHAVDHLATMALLAALQGDKDTARLRLDAVSDAATRRGLARPGAFTSWALACLELIEDRPADAAGRIRLMAGTWHAHPVVHVMATPHFVEAAVRCDERKGALQALEVFDRWATSTRNSVRLALSHRCHALLAGDDAEADEHFREALRLHLRGDSAFETARTELLYGHRLRRGRKPRAAREHLRNALQIFEYYDAEHWTGSARAELRAAGETAPPMAPKDAGELTNQQRQIARLAAEGATNREIAARLVLSHRTVDHHLRNVFVRLGIRSRVELPRFFS</sequence>
<dbReference type="GO" id="GO:0003677">
    <property type="term" value="F:DNA binding"/>
    <property type="evidence" value="ECO:0007669"/>
    <property type="project" value="InterPro"/>
</dbReference>
<comment type="caution">
    <text evidence="4">The sequence shown here is derived from an EMBL/GenBank/DDBJ whole genome shotgun (WGS) entry which is preliminary data.</text>
</comment>
<dbReference type="CDD" id="cd06170">
    <property type="entry name" value="LuxR_C_like"/>
    <property type="match status" value="1"/>
</dbReference>
<dbReference type="PROSITE" id="PS00622">
    <property type="entry name" value="HTH_LUXR_1"/>
    <property type="match status" value="1"/>
</dbReference>
<keyword evidence="2" id="KW-0067">ATP-binding</keyword>
<dbReference type="GO" id="GO:0006355">
    <property type="term" value="P:regulation of DNA-templated transcription"/>
    <property type="evidence" value="ECO:0007669"/>
    <property type="project" value="InterPro"/>
</dbReference>
<dbReference type="InterPro" id="IPR000792">
    <property type="entry name" value="Tscrpt_reg_LuxR_C"/>
</dbReference>
<dbReference type="InterPro" id="IPR016032">
    <property type="entry name" value="Sig_transdc_resp-reg_C-effctor"/>
</dbReference>
<name>A0A543BTN9_9ACTN</name>